<evidence type="ECO:0000313" key="1">
    <source>
        <dbReference type="EMBL" id="MBB5372376.1"/>
    </source>
</evidence>
<dbReference type="Proteomes" id="UP000553706">
    <property type="component" value="Unassembled WGS sequence"/>
</dbReference>
<comment type="caution">
    <text evidence="1">The sequence shown here is derived from an EMBL/GenBank/DDBJ whole genome shotgun (WGS) entry which is preliminary data.</text>
</comment>
<keyword evidence="2" id="KW-1185">Reference proteome</keyword>
<reference evidence="1 2" key="1">
    <citation type="submission" date="2020-08" db="EMBL/GenBank/DDBJ databases">
        <title>Genomic Encyclopedia of Type Strains, Phase IV (KMG-IV): sequencing the most valuable type-strain genomes for metagenomic binning, comparative biology and taxonomic classification.</title>
        <authorList>
            <person name="Goeker M."/>
        </authorList>
    </citation>
    <scope>NUCLEOTIDE SEQUENCE [LARGE SCALE GENOMIC DNA]</scope>
    <source>
        <strain evidence="1 2">DSM 27026</strain>
    </source>
</reference>
<gene>
    <name evidence="1" type="ORF">HNP71_000614</name>
</gene>
<proteinExistence type="predicted"/>
<evidence type="ECO:0008006" key="3">
    <source>
        <dbReference type="Google" id="ProtNLM"/>
    </source>
</evidence>
<sequence>MLDPTGAAFWSKKRVLIVADPHFEKQQGLALRAGLAAQDTKALIERLNRLVRLYRPSRVIVLGQSPQEFMRLAKDDRARIEAMAREAQFIWVADNHEPAAHALPGQCATLHREGPFTFRHQACAQLAPREIEISGNFSPKASIDARGRRVSRPCFVADAQRLILPAFGSLTGNMDVREPSIFRLFPRGLRVFLLGQEQLFSFALEQLGRMAEVA</sequence>
<dbReference type="PANTHER" id="PTHR39323">
    <property type="entry name" value="BLR1149 PROTEIN"/>
    <property type="match status" value="1"/>
</dbReference>
<dbReference type="AlphaFoldDB" id="A0A840V9G0"/>
<accession>A0A840V9G0</accession>
<evidence type="ECO:0000313" key="2">
    <source>
        <dbReference type="Proteomes" id="UP000553706"/>
    </source>
</evidence>
<dbReference type="SUPFAM" id="SSF56300">
    <property type="entry name" value="Metallo-dependent phosphatases"/>
    <property type="match status" value="1"/>
</dbReference>
<dbReference type="EMBL" id="JACHFJ010000002">
    <property type="protein sequence ID" value="MBB5372376.1"/>
    <property type="molecule type" value="Genomic_DNA"/>
</dbReference>
<organism evidence="1 2">
    <name type="scientific">Acidocella aromatica</name>
    <dbReference type="NCBI Taxonomy" id="1303579"/>
    <lineage>
        <taxon>Bacteria</taxon>
        <taxon>Pseudomonadati</taxon>
        <taxon>Pseudomonadota</taxon>
        <taxon>Alphaproteobacteria</taxon>
        <taxon>Acetobacterales</taxon>
        <taxon>Acidocellaceae</taxon>
        <taxon>Acidocella</taxon>
    </lineage>
</organism>
<dbReference type="RefSeq" id="WP_246344045.1">
    <property type="nucleotide sequence ID" value="NZ_JACHFJ010000002.1"/>
</dbReference>
<protein>
    <recommendedName>
        <fullName evidence="3">Phosphoesterase</fullName>
    </recommendedName>
</protein>
<dbReference type="PANTHER" id="PTHR39323:SF1">
    <property type="entry name" value="BLR1149 PROTEIN"/>
    <property type="match status" value="1"/>
</dbReference>
<dbReference type="InterPro" id="IPR029052">
    <property type="entry name" value="Metallo-depent_PP-like"/>
</dbReference>
<name>A0A840V9G0_9PROT</name>